<dbReference type="EMBL" id="JBHSMQ010000003">
    <property type="protein sequence ID" value="MFC5455363.1"/>
    <property type="molecule type" value="Genomic_DNA"/>
</dbReference>
<dbReference type="RefSeq" id="WP_377166369.1">
    <property type="nucleotide sequence ID" value="NZ_JBHSMQ010000003.1"/>
</dbReference>
<gene>
    <name evidence="2" type="ORF">ACFQDI_10885</name>
</gene>
<keyword evidence="1" id="KW-0732">Signal</keyword>
<sequence length="696" mass="76758">MLTPPTACLSLLAFLTLGLADVAAQPVTTRTDSVAVLLNDWFANGTAAGLQAIMYENRDGQHSPLNTAEYPQLQVFKGNEKGAATQVRPQPTLGNCSMASAATQLGCLPRIYMMDPGGNRFLAQQYLSNNLFIYPEHQDYDIGGNGADGGGYGDLLPLNSPCLLISQGSSFTDQPFLKALLSTTAAFPPETQKLLIEKRLLAPTLQAIFRRSNRMVQTAEDYFTGKAHPPVFDGAQIDEEKMVRTAHDMTPAKIPPLVLLRVIEESKIEPGKNFFELASPHPWQLSDTPVSIARILRGNEDEHVMLVGFEKTMNLVKAPLQMRGAVLQGDTRFVRIESQPGGDVMRLRIRWAPPVMTATGLRSHRIDIGVFADNGSSASTPAIISFYMLPNEMHFYDEKGRVSEIHYQTHNPDYGLPAADTDLRWVKVLLAFSMKDTNLRSRLLDQILTPEERAGLQQHYLVLKPLLEAHAAVENNAQRKEQAAKLRSKLGEAISGALKKKVTEKSELSVRDTIEKVLNAIASFHLLYLGSQRELDALAAASPKSTAIADVRAELHRLILQGVLVEQASGQIDTMSPPEKLSLGERYMLRGLNLTLLSQVIFPDVLERSTAPAYVSPRLTTPKQWRDVYRYDPASGALQGWIRYADSRIANFDAEGRLLPDGPQGKSVPVLYLMNEKGLLTWRAQAEPTPVSSSTK</sequence>
<dbReference type="Proteomes" id="UP001596052">
    <property type="component" value="Unassembled WGS sequence"/>
</dbReference>
<organism evidence="2 3">
    <name type="scientific">Prosthecobacter fluviatilis</name>
    <dbReference type="NCBI Taxonomy" id="445931"/>
    <lineage>
        <taxon>Bacteria</taxon>
        <taxon>Pseudomonadati</taxon>
        <taxon>Verrucomicrobiota</taxon>
        <taxon>Verrucomicrobiia</taxon>
        <taxon>Verrucomicrobiales</taxon>
        <taxon>Verrucomicrobiaceae</taxon>
        <taxon>Prosthecobacter</taxon>
    </lineage>
</organism>
<keyword evidence="3" id="KW-1185">Reference proteome</keyword>
<evidence type="ECO:0000256" key="1">
    <source>
        <dbReference type="SAM" id="SignalP"/>
    </source>
</evidence>
<comment type="caution">
    <text evidence="2">The sequence shown here is derived from an EMBL/GenBank/DDBJ whole genome shotgun (WGS) entry which is preliminary data.</text>
</comment>
<reference evidence="3" key="1">
    <citation type="journal article" date="2019" name="Int. J. Syst. Evol. Microbiol.">
        <title>The Global Catalogue of Microorganisms (GCM) 10K type strain sequencing project: providing services to taxonomists for standard genome sequencing and annotation.</title>
        <authorList>
            <consortium name="The Broad Institute Genomics Platform"/>
            <consortium name="The Broad Institute Genome Sequencing Center for Infectious Disease"/>
            <person name="Wu L."/>
            <person name="Ma J."/>
        </authorList>
    </citation>
    <scope>NUCLEOTIDE SEQUENCE [LARGE SCALE GENOMIC DNA]</scope>
    <source>
        <strain evidence="3">CGMCC 4.1469</strain>
    </source>
</reference>
<accession>A0ABW0KRJ2</accession>
<feature type="signal peptide" evidence="1">
    <location>
        <begin position="1"/>
        <end position="24"/>
    </location>
</feature>
<protein>
    <submittedName>
        <fullName evidence="2">Uncharacterized protein</fullName>
    </submittedName>
</protein>
<evidence type="ECO:0000313" key="2">
    <source>
        <dbReference type="EMBL" id="MFC5455363.1"/>
    </source>
</evidence>
<feature type="chain" id="PRO_5047185950" evidence="1">
    <location>
        <begin position="25"/>
        <end position="696"/>
    </location>
</feature>
<name>A0ABW0KRJ2_9BACT</name>
<evidence type="ECO:0000313" key="3">
    <source>
        <dbReference type="Proteomes" id="UP001596052"/>
    </source>
</evidence>
<proteinExistence type="predicted"/>